<reference evidence="1 2" key="1">
    <citation type="submission" date="2022-10" db="EMBL/GenBank/DDBJ databases">
        <title>Defluviimonas sp. nov., isolated from ocean surface water.</title>
        <authorList>
            <person name="He W."/>
            <person name="Wang L."/>
            <person name="Zhang D.-F."/>
        </authorList>
    </citation>
    <scope>NUCLEOTIDE SEQUENCE [LARGE SCALE GENOMIC DNA]</scope>
    <source>
        <strain evidence="1 2">WL0075</strain>
    </source>
</reference>
<sequence length="87" mass="9486">MEIAATILMVRFLVGALLTISEITFSLQRVKELSAQRARGVIPVRGDGCIIKPRLSLARAEREASRCNSRKARIAASAVPCRLAVTH</sequence>
<proteinExistence type="predicted"/>
<gene>
    <name evidence="1" type="ORF">OE647_15175</name>
</gene>
<keyword evidence="2" id="KW-1185">Reference proteome</keyword>
<evidence type="ECO:0008006" key="3">
    <source>
        <dbReference type="Google" id="ProtNLM"/>
    </source>
</evidence>
<dbReference type="RefSeq" id="WP_263722596.1">
    <property type="nucleotide sequence ID" value="NZ_JAOWLA010000015.1"/>
</dbReference>
<dbReference type="Proteomes" id="UP001652503">
    <property type="component" value="Unassembled WGS sequence"/>
</dbReference>
<evidence type="ECO:0000313" key="2">
    <source>
        <dbReference type="Proteomes" id="UP001652503"/>
    </source>
</evidence>
<dbReference type="EMBL" id="JAOWLA010000015">
    <property type="protein sequence ID" value="MCV2866064.1"/>
    <property type="molecule type" value="Genomic_DNA"/>
</dbReference>
<accession>A0ABT2Z4K2</accession>
<name>A0ABT2Z4K2_9RHOB</name>
<comment type="caution">
    <text evidence="1">The sequence shown here is derived from an EMBL/GenBank/DDBJ whole genome shotgun (WGS) entry which is preliminary data.</text>
</comment>
<evidence type="ECO:0000313" key="1">
    <source>
        <dbReference type="EMBL" id="MCV2866064.1"/>
    </source>
</evidence>
<protein>
    <recommendedName>
        <fullName evidence="3">Secreted protein</fullName>
    </recommendedName>
</protein>
<organism evidence="1 2">
    <name type="scientific">Albidovulum sediminicola</name>
    <dbReference type="NCBI Taxonomy" id="2984331"/>
    <lineage>
        <taxon>Bacteria</taxon>
        <taxon>Pseudomonadati</taxon>
        <taxon>Pseudomonadota</taxon>
        <taxon>Alphaproteobacteria</taxon>
        <taxon>Rhodobacterales</taxon>
        <taxon>Paracoccaceae</taxon>
        <taxon>Albidovulum</taxon>
    </lineage>
</organism>